<protein>
    <submittedName>
        <fullName evidence="3">Uncharacterized protein</fullName>
    </submittedName>
</protein>
<keyword evidence="4" id="KW-1185">Reference proteome</keyword>
<gene>
    <name evidence="3" type="ORF">QLQ12_21975</name>
</gene>
<keyword evidence="2" id="KW-1133">Transmembrane helix</keyword>
<feature type="region of interest" description="Disordered" evidence="1">
    <location>
        <begin position="86"/>
        <end position="127"/>
    </location>
</feature>
<feature type="compositionally biased region" description="Low complexity" evidence="1">
    <location>
        <begin position="116"/>
        <end position="127"/>
    </location>
</feature>
<name>A0ABT6WNJ5_9ACTN</name>
<organism evidence="3 4">
    <name type="scientific">Actinoplanes sandaracinus</name>
    <dbReference type="NCBI Taxonomy" id="3045177"/>
    <lineage>
        <taxon>Bacteria</taxon>
        <taxon>Bacillati</taxon>
        <taxon>Actinomycetota</taxon>
        <taxon>Actinomycetes</taxon>
        <taxon>Micromonosporales</taxon>
        <taxon>Micromonosporaceae</taxon>
        <taxon>Actinoplanes</taxon>
    </lineage>
</organism>
<feature type="compositionally biased region" description="Low complexity" evidence="1">
    <location>
        <begin position="226"/>
        <end position="250"/>
    </location>
</feature>
<feature type="region of interest" description="Disordered" evidence="1">
    <location>
        <begin position="162"/>
        <end position="282"/>
    </location>
</feature>
<sequence length="282" mass="28107">MSVQAEGRFWSGIDVPKTIAGTLAAVSAAVLGSFLGVAGTLIGAALASVVSSIGTEVYHRSIDRGSKRLQSAFVIAPAAVGTPSVEAAADDSPADVPAAHEEAAEEKTADAGGAGASTAPETATAAPGRRIRWKRVMLVAGAFFLLGIGTLTTAELFAGRSAADVTSGRDSGSPTITFDGVSKDSKNDEGEPAPAPQKSSAPSRGTSPAPASKKPATEAPVTQTPATPDETTQKPTTTAPTGTPPAADQPETGEVDKGATDQGTTNKGATDQGETDKVVPEG</sequence>
<keyword evidence="2" id="KW-0472">Membrane</keyword>
<dbReference type="EMBL" id="JASCTH010000014">
    <property type="protein sequence ID" value="MDI6101287.1"/>
    <property type="molecule type" value="Genomic_DNA"/>
</dbReference>
<proteinExistence type="predicted"/>
<accession>A0ABT6WNJ5</accession>
<feature type="transmembrane region" description="Helical" evidence="2">
    <location>
        <begin position="20"/>
        <end position="50"/>
    </location>
</feature>
<reference evidence="3 4" key="1">
    <citation type="submission" date="2023-05" db="EMBL/GenBank/DDBJ databases">
        <title>Actinoplanes sp. NEAU-A12 genome sequencing.</title>
        <authorList>
            <person name="Wang Z.-S."/>
        </authorList>
    </citation>
    <scope>NUCLEOTIDE SEQUENCE [LARGE SCALE GENOMIC DNA]</scope>
    <source>
        <strain evidence="3 4">NEAU-A12</strain>
    </source>
</reference>
<evidence type="ECO:0000313" key="3">
    <source>
        <dbReference type="EMBL" id="MDI6101287.1"/>
    </source>
</evidence>
<evidence type="ECO:0000256" key="1">
    <source>
        <dbReference type="SAM" id="MobiDB-lite"/>
    </source>
</evidence>
<dbReference type="Proteomes" id="UP001241758">
    <property type="component" value="Unassembled WGS sequence"/>
</dbReference>
<comment type="caution">
    <text evidence="3">The sequence shown here is derived from an EMBL/GenBank/DDBJ whole genome shotgun (WGS) entry which is preliminary data.</text>
</comment>
<evidence type="ECO:0000256" key="2">
    <source>
        <dbReference type="SAM" id="Phobius"/>
    </source>
</evidence>
<feature type="transmembrane region" description="Helical" evidence="2">
    <location>
        <begin position="136"/>
        <end position="158"/>
    </location>
</feature>
<keyword evidence="2" id="KW-0812">Transmembrane</keyword>
<dbReference type="RefSeq" id="WP_282762159.1">
    <property type="nucleotide sequence ID" value="NZ_JASCTH010000014.1"/>
</dbReference>
<evidence type="ECO:0000313" key="4">
    <source>
        <dbReference type="Proteomes" id="UP001241758"/>
    </source>
</evidence>
<feature type="compositionally biased region" description="Basic and acidic residues" evidence="1">
    <location>
        <begin position="98"/>
        <end position="109"/>
    </location>
</feature>